<dbReference type="InterPro" id="IPR013545">
    <property type="entry name" value="T2SS_protein-GspG_C"/>
</dbReference>
<dbReference type="NCBIfam" id="TIGR02532">
    <property type="entry name" value="IV_pilin_GFxxxE"/>
    <property type="match status" value="1"/>
</dbReference>
<evidence type="ECO:0000256" key="10">
    <source>
        <dbReference type="SAM" id="MobiDB-lite"/>
    </source>
</evidence>
<keyword evidence="9 11" id="KW-0472">Membrane</keyword>
<dbReference type="InterPro" id="IPR000983">
    <property type="entry name" value="Bac_GSPG_pilin"/>
</dbReference>
<evidence type="ECO:0000256" key="11">
    <source>
        <dbReference type="SAM" id="Phobius"/>
    </source>
</evidence>
<sequence>MVLTMKNDRKKSQAGFTLIELLVVLAILTMLAGLVGPKVLNQLGGAKSKTTSVQIADIDKALEIYKLDVGRYPTNDEGLGALMKRPGSANGWAGPYLKGEDVPTDAWGHPFRYANPGPNGGIEILSLGADGAPGGEGENADVRNTR</sequence>
<name>A0A644ZND9_9ZZZZ</name>
<feature type="domain" description="Type II secretion system protein GspG C-terminal" evidence="12">
    <location>
        <begin position="38"/>
        <end position="144"/>
    </location>
</feature>
<keyword evidence="7 11" id="KW-0812">Transmembrane</keyword>
<dbReference type="PRINTS" id="PR00813">
    <property type="entry name" value="BCTERIALGSPG"/>
</dbReference>
<comment type="caution">
    <text evidence="13">The sequence shown here is derived from an EMBL/GenBank/DDBJ whole genome shotgun (WGS) entry which is preliminary data.</text>
</comment>
<dbReference type="Pfam" id="PF08334">
    <property type="entry name" value="T2SSG"/>
    <property type="match status" value="1"/>
</dbReference>
<evidence type="ECO:0000256" key="4">
    <source>
        <dbReference type="ARBA" id="ARBA00022475"/>
    </source>
</evidence>
<dbReference type="InterPro" id="IPR012902">
    <property type="entry name" value="N_methyl_site"/>
</dbReference>
<dbReference type="AlphaFoldDB" id="A0A644ZND9"/>
<evidence type="ECO:0000256" key="9">
    <source>
        <dbReference type="ARBA" id="ARBA00023136"/>
    </source>
</evidence>
<evidence type="ECO:0000256" key="6">
    <source>
        <dbReference type="ARBA" id="ARBA00022519"/>
    </source>
</evidence>
<evidence type="ECO:0000256" key="8">
    <source>
        <dbReference type="ARBA" id="ARBA00022989"/>
    </source>
</evidence>
<feature type="transmembrane region" description="Helical" evidence="11">
    <location>
        <begin position="21"/>
        <end position="40"/>
    </location>
</feature>
<dbReference type="NCBIfam" id="TIGR01710">
    <property type="entry name" value="typeII_sec_gspG"/>
    <property type="match status" value="1"/>
</dbReference>
<evidence type="ECO:0000259" key="12">
    <source>
        <dbReference type="Pfam" id="PF08334"/>
    </source>
</evidence>
<keyword evidence="4" id="KW-1003">Cell membrane</keyword>
<evidence type="ECO:0000313" key="13">
    <source>
        <dbReference type="EMBL" id="MPM42247.1"/>
    </source>
</evidence>
<feature type="region of interest" description="Disordered" evidence="10">
    <location>
        <begin position="126"/>
        <end position="146"/>
    </location>
</feature>
<reference evidence="13" key="1">
    <citation type="submission" date="2019-08" db="EMBL/GenBank/DDBJ databases">
        <authorList>
            <person name="Kucharzyk K."/>
            <person name="Murdoch R.W."/>
            <person name="Higgins S."/>
            <person name="Loffler F."/>
        </authorList>
    </citation>
    <scope>NUCLEOTIDE SEQUENCE</scope>
</reference>
<dbReference type="EMBL" id="VSSQ01009658">
    <property type="protein sequence ID" value="MPM42247.1"/>
    <property type="molecule type" value="Genomic_DNA"/>
</dbReference>
<dbReference type="PANTHER" id="PTHR30093">
    <property type="entry name" value="GENERAL SECRETION PATHWAY PROTEIN G"/>
    <property type="match status" value="1"/>
</dbReference>
<keyword evidence="6" id="KW-0997">Cell inner membrane</keyword>
<evidence type="ECO:0000256" key="5">
    <source>
        <dbReference type="ARBA" id="ARBA00022481"/>
    </source>
</evidence>
<gene>
    <name evidence="13" type="primary">epsG_1</name>
    <name evidence="13" type="ORF">SDC9_88912</name>
</gene>
<dbReference type="Pfam" id="PF07963">
    <property type="entry name" value="N_methyl"/>
    <property type="match status" value="1"/>
</dbReference>
<dbReference type="PROSITE" id="PS00409">
    <property type="entry name" value="PROKAR_NTER_METHYL"/>
    <property type="match status" value="1"/>
</dbReference>
<comment type="similarity">
    <text evidence="2">Belongs to the GSP G family.</text>
</comment>
<dbReference type="GO" id="GO:0015628">
    <property type="term" value="P:protein secretion by the type II secretion system"/>
    <property type="evidence" value="ECO:0007669"/>
    <property type="project" value="InterPro"/>
</dbReference>
<evidence type="ECO:0000256" key="3">
    <source>
        <dbReference type="ARBA" id="ARBA00020042"/>
    </source>
</evidence>
<dbReference type="PANTHER" id="PTHR30093:SF45">
    <property type="entry name" value="TYPE II SECRETION SYSTEM CORE PROTEIN G"/>
    <property type="match status" value="1"/>
</dbReference>
<dbReference type="GO" id="GO:0015627">
    <property type="term" value="C:type II protein secretion system complex"/>
    <property type="evidence" value="ECO:0007669"/>
    <property type="project" value="InterPro"/>
</dbReference>
<evidence type="ECO:0000256" key="1">
    <source>
        <dbReference type="ARBA" id="ARBA00004377"/>
    </source>
</evidence>
<proteinExistence type="inferred from homology"/>
<dbReference type="GO" id="GO:0005886">
    <property type="term" value="C:plasma membrane"/>
    <property type="evidence" value="ECO:0007669"/>
    <property type="project" value="UniProtKB-SubCell"/>
</dbReference>
<dbReference type="Gene3D" id="3.30.700.10">
    <property type="entry name" value="Glycoprotein, Type 4 Pilin"/>
    <property type="match status" value="1"/>
</dbReference>
<dbReference type="InterPro" id="IPR010054">
    <property type="entry name" value="Type2_sec_GspG"/>
</dbReference>
<evidence type="ECO:0000256" key="2">
    <source>
        <dbReference type="ARBA" id="ARBA00009984"/>
    </source>
</evidence>
<keyword evidence="8 11" id="KW-1133">Transmembrane helix</keyword>
<keyword evidence="5" id="KW-0488">Methylation</keyword>
<dbReference type="SUPFAM" id="SSF54523">
    <property type="entry name" value="Pili subunits"/>
    <property type="match status" value="1"/>
</dbReference>
<dbReference type="InterPro" id="IPR045584">
    <property type="entry name" value="Pilin-like"/>
</dbReference>
<organism evidence="13">
    <name type="scientific">bioreactor metagenome</name>
    <dbReference type="NCBI Taxonomy" id="1076179"/>
    <lineage>
        <taxon>unclassified sequences</taxon>
        <taxon>metagenomes</taxon>
        <taxon>ecological metagenomes</taxon>
    </lineage>
</organism>
<protein>
    <recommendedName>
        <fullName evidence="3">Type II secretion system core protein G</fullName>
    </recommendedName>
</protein>
<accession>A0A644ZND9</accession>
<evidence type="ECO:0000256" key="7">
    <source>
        <dbReference type="ARBA" id="ARBA00022692"/>
    </source>
</evidence>
<comment type="subcellular location">
    <subcellularLocation>
        <location evidence="1">Cell inner membrane</location>
        <topology evidence="1">Single-pass membrane protein</topology>
    </subcellularLocation>
</comment>